<protein>
    <submittedName>
        <fullName evidence="1">Uncharacterized protein</fullName>
    </submittedName>
</protein>
<gene>
    <name evidence="1" type="ORF">HRV97_01030</name>
</gene>
<accession>A0ABX2JCE1</accession>
<reference evidence="1 2" key="1">
    <citation type="submission" date="2020-06" db="EMBL/GenBank/DDBJ databases">
        <title>Sphingomonas hominis sp. nov., a member of the Sphingomonas, isolated from the hair of a 22-year-old girl.</title>
        <authorList>
            <person name="Zhang D.-F."/>
            <person name="Cui X.-W."/>
        </authorList>
    </citation>
    <scope>NUCLEOTIDE SEQUENCE [LARGE SCALE GENOMIC DNA]</scope>
    <source>
        <strain evidence="1 2">HHU CXW</strain>
    </source>
</reference>
<keyword evidence="2" id="KW-1185">Reference proteome</keyword>
<evidence type="ECO:0000313" key="2">
    <source>
        <dbReference type="Proteomes" id="UP000621447"/>
    </source>
</evidence>
<proteinExistence type="predicted"/>
<dbReference type="RefSeq" id="WP_174191847.1">
    <property type="nucleotide sequence ID" value="NZ_JABULH010000001.1"/>
</dbReference>
<name>A0ABX2JCE1_9SPHN</name>
<comment type="caution">
    <text evidence="1">The sequence shown here is derived from an EMBL/GenBank/DDBJ whole genome shotgun (WGS) entry which is preliminary data.</text>
</comment>
<organism evidence="1 2">
    <name type="scientific">Sphingomonas hominis</name>
    <dbReference type="NCBI Taxonomy" id="2741495"/>
    <lineage>
        <taxon>Bacteria</taxon>
        <taxon>Pseudomonadati</taxon>
        <taxon>Pseudomonadota</taxon>
        <taxon>Alphaproteobacteria</taxon>
        <taxon>Sphingomonadales</taxon>
        <taxon>Sphingomonadaceae</taxon>
        <taxon>Sphingomonas</taxon>
    </lineage>
</organism>
<dbReference type="Proteomes" id="UP000621447">
    <property type="component" value="Unassembled WGS sequence"/>
</dbReference>
<sequence length="61" mass="6889">MILPTAMPYSAGLENAKRKLVQLEQARERSGTIGDSSHYAVARARLIEQIDLYEKLTTRQV</sequence>
<evidence type="ECO:0000313" key="1">
    <source>
        <dbReference type="EMBL" id="NTS63741.1"/>
    </source>
</evidence>
<dbReference type="EMBL" id="JABULH010000001">
    <property type="protein sequence ID" value="NTS63741.1"/>
    <property type="molecule type" value="Genomic_DNA"/>
</dbReference>